<keyword evidence="3" id="KW-1185">Reference proteome</keyword>
<dbReference type="EMBL" id="JAQNDM010000002">
    <property type="protein sequence ID" value="MDC0711285.1"/>
    <property type="molecule type" value="Genomic_DNA"/>
</dbReference>
<evidence type="ECO:0000313" key="2">
    <source>
        <dbReference type="EMBL" id="MDC0711285.1"/>
    </source>
</evidence>
<proteinExistence type="predicted"/>
<evidence type="ECO:0000256" key="1">
    <source>
        <dbReference type="SAM" id="Phobius"/>
    </source>
</evidence>
<reference evidence="2 3" key="1">
    <citation type="submission" date="2022-11" db="EMBL/GenBank/DDBJ databases">
        <title>Minimal conservation of predation-associated metabolite biosynthetic gene clusters underscores biosynthetic potential of Myxococcota including descriptions for ten novel species: Archangium lansinium sp. nov., Myxococcus landrumus sp. nov., Nannocystis bai.</title>
        <authorList>
            <person name="Ahearne A."/>
            <person name="Stevens C."/>
            <person name="Dowd S."/>
        </authorList>
    </citation>
    <scope>NUCLEOTIDE SEQUENCE [LARGE SCALE GENOMIC DNA]</scope>
    <source>
        <strain evidence="2 3">NCWAL01</strain>
    </source>
</reference>
<sequence length="65" mass="7163">MYRKRWSIEGMSQSLESALRSEVRTLGQLRVAQLALGTAVVAYNLLAVIQVAIEVGMMIALVDEI</sequence>
<comment type="caution">
    <text evidence="2">The sequence shown here is derived from an EMBL/GenBank/DDBJ whole genome shotgun (WGS) entry which is preliminary data.</text>
</comment>
<dbReference type="RefSeq" id="WP_272141241.1">
    <property type="nucleotide sequence ID" value="NZ_JAQNDM010000002.1"/>
</dbReference>
<protein>
    <submittedName>
        <fullName evidence="2">Uncharacterized protein</fullName>
    </submittedName>
</protein>
<dbReference type="Proteomes" id="UP001221838">
    <property type="component" value="Unassembled WGS sequence"/>
</dbReference>
<name>A0ABT5DC86_9BACT</name>
<accession>A0ABT5DC86</accession>
<organism evidence="2 3">
    <name type="scientific">Stigmatella ashevillensis</name>
    <dbReference type="NCBI Taxonomy" id="2995309"/>
    <lineage>
        <taxon>Bacteria</taxon>
        <taxon>Pseudomonadati</taxon>
        <taxon>Myxococcota</taxon>
        <taxon>Myxococcia</taxon>
        <taxon>Myxococcales</taxon>
        <taxon>Cystobacterineae</taxon>
        <taxon>Archangiaceae</taxon>
        <taxon>Stigmatella</taxon>
    </lineage>
</organism>
<feature type="transmembrane region" description="Helical" evidence="1">
    <location>
        <begin position="34"/>
        <end position="62"/>
    </location>
</feature>
<evidence type="ECO:0000313" key="3">
    <source>
        <dbReference type="Proteomes" id="UP001221838"/>
    </source>
</evidence>
<keyword evidence="1" id="KW-0472">Membrane</keyword>
<keyword evidence="1" id="KW-0812">Transmembrane</keyword>
<keyword evidence="1" id="KW-1133">Transmembrane helix</keyword>
<gene>
    <name evidence="2" type="ORF">POL68_22640</name>
</gene>